<dbReference type="AlphaFoldDB" id="A0A0F9PUX4"/>
<accession>A0A0F9PUX4</accession>
<proteinExistence type="predicted"/>
<organism evidence="1">
    <name type="scientific">marine sediment metagenome</name>
    <dbReference type="NCBI Taxonomy" id="412755"/>
    <lineage>
        <taxon>unclassified sequences</taxon>
        <taxon>metagenomes</taxon>
        <taxon>ecological metagenomes</taxon>
    </lineage>
</organism>
<protein>
    <submittedName>
        <fullName evidence="1">Uncharacterized protein</fullName>
    </submittedName>
</protein>
<evidence type="ECO:0000313" key="1">
    <source>
        <dbReference type="EMBL" id="KKM96987.1"/>
    </source>
</evidence>
<comment type="caution">
    <text evidence="1">The sequence shown here is derived from an EMBL/GenBank/DDBJ whole genome shotgun (WGS) entry which is preliminary data.</text>
</comment>
<dbReference type="EMBL" id="LAZR01005807">
    <property type="protein sequence ID" value="KKM96987.1"/>
    <property type="molecule type" value="Genomic_DNA"/>
</dbReference>
<sequence length="348" mass="40895">MEEDQNTNEQSFFFEEIVKKTKTGITFPKNLRELLFEEGVDVYFRMVIPKEKDKIILEFLSPEEVSQLSEQIKTKKQTAPKAVRENKVNKPKKSAGLSPAWGEYFVYDFDAKEKVKPILESAFYKFAETPPNLEDAMGRIKFTLVSFLSATKTENAKLYFTVEKFLIDIIEKFNQPNLLDWIFEKIIPNIKSKFLYEQALLTLVGASLKFKRWEKAELYIFYVLKNIDSYTKSEMYNVMNSFKELVKKIRNVERSDKIDILLKEKLFEYAEGVEDVDYKIQIIEFLEDLKYIEIAYDLAKKIQVNLPPESMKIEGVRKLVRRLHSAPIAENKPHSSLRFEEEEGHNNE</sequence>
<reference evidence="1" key="1">
    <citation type="journal article" date="2015" name="Nature">
        <title>Complex archaea that bridge the gap between prokaryotes and eukaryotes.</title>
        <authorList>
            <person name="Spang A."/>
            <person name="Saw J.H."/>
            <person name="Jorgensen S.L."/>
            <person name="Zaremba-Niedzwiedzka K."/>
            <person name="Martijn J."/>
            <person name="Lind A.E."/>
            <person name="van Eijk R."/>
            <person name="Schleper C."/>
            <person name="Guy L."/>
            <person name="Ettema T.J."/>
        </authorList>
    </citation>
    <scope>NUCLEOTIDE SEQUENCE</scope>
</reference>
<gene>
    <name evidence="1" type="ORF">LCGC14_1172640</name>
</gene>
<name>A0A0F9PUX4_9ZZZZ</name>